<dbReference type="Gene3D" id="3.40.50.261">
    <property type="entry name" value="Succinyl-CoA synthetase domains"/>
    <property type="match status" value="2"/>
</dbReference>
<dbReference type="Pfam" id="PF13607">
    <property type="entry name" value="Succ_CoA_lig"/>
    <property type="match status" value="1"/>
</dbReference>
<dbReference type="Gene3D" id="3.40.50.720">
    <property type="entry name" value="NAD(P)-binding Rossmann-like Domain"/>
    <property type="match status" value="1"/>
</dbReference>
<keyword evidence="3" id="KW-0547">Nucleotide-binding</keyword>
<dbReference type="GO" id="GO:0006099">
    <property type="term" value="P:tricarboxylic acid cycle"/>
    <property type="evidence" value="ECO:0007669"/>
    <property type="project" value="UniProtKB-KW"/>
</dbReference>
<dbReference type="GO" id="GO:0005524">
    <property type="term" value="F:ATP binding"/>
    <property type="evidence" value="ECO:0007669"/>
    <property type="project" value="UniProtKB-UniRule"/>
</dbReference>
<dbReference type="InterPro" id="IPR003781">
    <property type="entry name" value="CoA-bd"/>
</dbReference>
<evidence type="ECO:0000256" key="2">
    <source>
        <dbReference type="ARBA" id="ARBA00060888"/>
    </source>
</evidence>
<feature type="domain" description="ATP-grasp" evidence="4">
    <location>
        <begin position="502"/>
        <end position="538"/>
    </location>
</feature>
<dbReference type="InterPro" id="IPR016102">
    <property type="entry name" value="Succinyl-CoA_synth-like"/>
</dbReference>
<accession>A0A3N1MLJ7</accession>
<dbReference type="SUPFAM" id="SSF51735">
    <property type="entry name" value="NAD(P)-binding Rossmann-fold domains"/>
    <property type="match status" value="1"/>
</dbReference>
<evidence type="ECO:0000313" key="6">
    <source>
        <dbReference type="Proteomes" id="UP000278222"/>
    </source>
</evidence>
<evidence type="ECO:0000259" key="4">
    <source>
        <dbReference type="PROSITE" id="PS50975"/>
    </source>
</evidence>
<dbReference type="InterPro" id="IPR013815">
    <property type="entry name" value="ATP_grasp_subdomain_1"/>
</dbReference>
<dbReference type="OrthoDB" id="9807426at2"/>
<dbReference type="Gene3D" id="3.30.470.20">
    <property type="entry name" value="ATP-grasp fold, B domain"/>
    <property type="match status" value="1"/>
</dbReference>
<dbReference type="InterPro" id="IPR032875">
    <property type="entry name" value="Succ_CoA_lig_flav_dom"/>
</dbReference>
<dbReference type="InterPro" id="IPR011761">
    <property type="entry name" value="ATP-grasp"/>
</dbReference>
<dbReference type="GO" id="GO:0046872">
    <property type="term" value="F:metal ion binding"/>
    <property type="evidence" value="ECO:0007669"/>
    <property type="project" value="InterPro"/>
</dbReference>
<keyword evidence="3" id="KW-0067">ATP-binding</keyword>
<dbReference type="PROSITE" id="PS50975">
    <property type="entry name" value="ATP_GRASP"/>
    <property type="match status" value="1"/>
</dbReference>
<evidence type="ECO:0000256" key="1">
    <source>
        <dbReference type="ARBA" id="ARBA00022532"/>
    </source>
</evidence>
<keyword evidence="1" id="KW-0816">Tricarboxylic acid cycle</keyword>
<dbReference type="InterPro" id="IPR036291">
    <property type="entry name" value="NAD(P)-bd_dom_sf"/>
</dbReference>
<dbReference type="Gene3D" id="3.30.1490.20">
    <property type="entry name" value="ATP-grasp fold, A domain"/>
    <property type="match status" value="1"/>
</dbReference>
<sequence length="716" mass="73528">MAAPGVGGHALAPFFAPRSVAVVGAADDPTRLRGRILAQLLKGGFAGPVYPVHPTAATIQGLPAYPSVGATPAPADLALVAIPSDRVPGVLEECAAAGVRSVLVYSGGFAEEGGEKSQLQDEVAAIAARTGIRVGGPNSVGFLNIADAVCATFSPAIDFDALPAQRQAAGKRIGIVSQSGGLGFAIFNRGLRRHLAFSHVVNTGNEADIDATDVLDFLVEDPATGVIAMFLESIRRGDRFQAVAAKALERGKPIIVAKVGRSEAGQRAALSHTASLTGADAVYDSVFRHLGIIRVDDQDAMLDAAQALSLCPPLAGRRVGIVTISGGVGGWMADTLSGQGFTVPALSAATQAEIRTWLPAFGAAFNPIDITANAMENDHRARSLETLAAADEVDAIVNVSSLAADPRLPLERDRLAALARTSTRPILFYSYPLPSPAAADMLAAIGIPLYTSLGGVARALDALARYHEARQPRPDAPSGGNGAAARAALDRAGGNLCEYEAAPILAAYGIAAAPSHLARTASEAVAAAARLGFPVALKVQSPDILHKTEAGGVALGLADEDAVARAFAAMDAQVRASHPAAAIHGILVQKMAPRGVEMIAAVVADPGFGPQVSLGFGGVLVELLGDLAMAPAPLATATVERMVGQLRGARLLDGWRGAPPADRAAFADLASRLSRLAADLGDRILEIELNPVLVHPAGQGVTIVDALIRQRPKEPT</sequence>
<keyword evidence="6" id="KW-1185">Reference proteome</keyword>
<evidence type="ECO:0000256" key="3">
    <source>
        <dbReference type="PROSITE-ProRule" id="PRU00409"/>
    </source>
</evidence>
<dbReference type="AlphaFoldDB" id="A0A3N1MLJ7"/>
<reference evidence="5 6" key="1">
    <citation type="submission" date="2018-11" db="EMBL/GenBank/DDBJ databases">
        <title>Genomic Encyclopedia of Type Strains, Phase IV (KMG-IV): sequencing the most valuable type-strain genomes for metagenomic binning, comparative biology and taxonomic classification.</title>
        <authorList>
            <person name="Goeker M."/>
        </authorList>
    </citation>
    <scope>NUCLEOTIDE SEQUENCE [LARGE SCALE GENOMIC DNA]</scope>
    <source>
        <strain evidence="5 6">DSM 5900</strain>
    </source>
</reference>
<dbReference type="Pfam" id="PF19045">
    <property type="entry name" value="Ligase_CoA_2"/>
    <property type="match status" value="1"/>
</dbReference>
<organism evidence="5 6">
    <name type="scientific">Stella humosa</name>
    <dbReference type="NCBI Taxonomy" id="94"/>
    <lineage>
        <taxon>Bacteria</taxon>
        <taxon>Pseudomonadati</taxon>
        <taxon>Pseudomonadota</taxon>
        <taxon>Alphaproteobacteria</taxon>
        <taxon>Rhodospirillales</taxon>
        <taxon>Stellaceae</taxon>
        <taxon>Stella</taxon>
    </lineage>
</organism>
<dbReference type="GO" id="GO:0043758">
    <property type="term" value="F:acetate-CoA ligase (ADP-forming) activity"/>
    <property type="evidence" value="ECO:0007669"/>
    <property type="project" value="InterPro"/>
</dbReference>
<dbReference type="PANTHER" id="PTHR42793">
    <property type="entry name" value="COA BINDING DOMAIN CONTAINING PROTEIN"/>
    <property type="match status" value="1"/>
</dbReference>
<dbReference type="Proteomes" id="UP000278222">
    <property type="component" value="Unassembled WGS sequence"/>
</dbReference>
<comment type="similarity">
    <text evidence="2">In the N-terminal section; belongs to the acetate CoA ligase alpha subunit family.</text>
</comment>
<dbReference type="PANTHER" id="PTHR42793:SF1">
    <property type="entry name" value="PEPTIDYL-LYSINE N-ACETYLTRANSFERASE PATZ"/>
    <property type="match status" value="1"/>
</dbReference>
<dbReference type="InterPro" id="IPR043938">
    <property type="entry name" value="Ligase_CoA_dom"/>
</dbReference>
<gene>
    <name evidence="5" type="ORF">EDC65_1053</name>
</gene>
<dbReference type="Pfam" id="PF13380">
    <property type="entry name" value="CoA_binding_2"/>
    <property type="match status" value="1"/>
</dbReference>
<protein>
    <submittedName>
        <fullName evidence="5">Acyl-CoA synthetase (NDP forming)</fullName>
    </submittedName>
</protein>
<dbReference type="RefSeq" id="WP_123688580.1">
    <property type="nucleotide sequence ID" value="NZ_AP019700.1"/>
</dbReference>
<evidence type="ECO:0000313" key="5">
    <source>
        <dbReference type="EMBL" id="ROQ01866.1"/>
    </source>
</evidence>
<comment type="caution">
    <text evidence="5">The sequence shown here is derived from an EMBL/GenBank/DDBJ whole genome shotgun (WGS) entry which is preliminary data.</text>
</comment>
<dbReference type="SMART" id="SM00881">
    <property type="entry name" value="CoA_binding"/>
    <property type="match status" value="1"/>
</dbReference>
<dbReference type="FunFam" id="3.30.1490.20:FF:000020">
    <property type="entry name" value="Protein lysine acetyltransferase"/>
    <property type="match status" value="1"/>
</dbReference>
<dbReference type="SUPFAM" id="SSF52210">
    <property type="entry name" value="Succinyl-CoA synthetase domains"/>
    <property type="match status" value="2"/>
</dbReference>
<dbReference type="EMBL" id="RJKX01000011">
    <property type="protein sequence ID" value="ROQ01866.1"/>
    <property type="molecule type" value="Genomic_DNA"/>
</dbReference>
<dbReference type="SUPFAM" id="SSF56059">
    <property type="entry name" value="Glutathione synthetase ATP-binding domain-like"/>
    <property type="match status" value="1"/>
</dbReference>
<dbReference type="Pfam" id="PF13549">
    <property type="entry name" value="ATP-grasp_5"/>
    <property type="match status" value="1"/>
</dbReference>
<proteinExistence type="inferred from homology"/>
<name>A0A3N1MLJ7_9PROT</name>